<dbReference type="Proteomes" id="UP000007113">
    <property type="component" value="Chromosome"/>
</dbReference>
<accession>G8NVN6</accession>
<dbReference type="KEGG" id="gma:AciX8_3410"/>
<evidence type="ECO:0000256" key="1">
    <source>
        <dbReference type="ARBA" id="ARBA00023015"/>
    </source>
</evidence>
<dbReference type="OrthoDB" id="9791143at2"/>
<dbReference type="Pfam" id="PF01638">
    <property type="entry name" value="HxlR"/>
    <property type="match status" value="1"/>
</dbReference>
<evidence type="ECO:0000313" key="6">
    <source>
        <dbReference type="Proteomes" id="UP000007113"/>
    </source>
</evidence>
<dbReference type="HOGENOM" id="CLU_111585_2_3_0"/>
<dbReference type="GO" id="GO:0003677">
    <property type="term" value="F:DNA binding"/>
    <property type="evidence" value="ECO:0007669"/>
    <property type="project" value="UniProtKB-KW"/>
</dbReference>
<dbReference type="AlphaFoldDB" id="G8NVN6"/>
<dbReference type="STRING" id="682795.AciX8_3410"/>
<name>G8NVN6_GRAMM</name>
<dbReference type="InterPro" id="IPR036390">
    <property type="entry name" value="WH_DNA-bd_sf"/>
</dbReference>
<dbReference type="SUPFAM" id="SSF46785">
    <property type="entry name" value="Winged helix' DNA-binding domain"/>
    <property type="match status" value="1"/>
</dbReference>
<dbReference type="InterPro" id="IPR002577">
    <property type="entry name" value="HTH_HxlR"/>
</dbReference>
<feature type="domain" description="HTH hxlR-type" evidence="4">
    <location>
        <begin position="16"/>
        <end position="125"/>
    </location>
</feature>
<dbReference type="PANTHER" id="PTHR33204">
    <property type="entry name" value="TRANSCRIPTIONAL REGULATOR, MARR FAMILY"/>
    <property type="match status" value="1"/>
</dbReference>
<dbReference type="EMBL" id="CP003130">
    <property type="protein sequence ID" value="AEU37708.1"/>
    <property type="molecule type" value="Genomic_DNA"/>
</dbReference>
<dbReference type="eggNOG" id="COG1733">
    <property type="taxonomic scope" value="Bacteria"/>
</dbReference>
<evidence type="ECO:0000313" key="5">
    <source>
        <dbReference type="EMBL" id="AEU37708.1"/>
    </source>
</evidence>
<reference evidence="5 6" key="1">
    <citation type="submission" date="2011-11" db="EMBL/GenBank/DDBJ databases">
        <title>Complete sequence of Granulicella mallensis MP5ACTX8.</title>
        <authorList>
            <consortium name="US DOE Joint Genome Institute"/>
            <person name="Lucas S."/>
            <person name="Copeland A."/>
            <person name="Lapidus A."/>
            <person name="Cheng J.-F."/>
            <person name="Goodwin L."/>
            <person name="Pitluck S."/>
            <person name="Peters L."/>
            <person name="Lu M."/>
            <person name="Detter J.C."/>
            <person name="Han C."/>
            <person name="Tapia R."/>
            <person name="Land M."/>
            <person name="Hauser L."/>
            <person name="Kyrpides N."/>
            <person name="Ivanova N."/>
            <person name="Mikhailova N."/>
            <person name="Pagani I."/>
            <person name="Rawat S."/>
            <person name="Mannisto M."/>
            <person name="Haggblom M."/>
            <person name="Woyke T."/>
        </authorList>
    </citation>
    <scope>NUCLEOTIDE SEQUENCE [LARGE SCALE GENOMIC DNA]</scope>
    <source>
        <strain evidence="6">ATCC BAA-1857 / DSM 23137 / MP5ACTX8</strain>
    </source>
</reference>
<evidence type="ECO:0000256" key="3">
    <source>
        <dbReference type="ARBA" id="ARBA00023163"/>
    </source>
</evidence>
<sequence length="134" mass="15322">MKKTTKTKWDEAAALCDGLSEDQDALTREIITGLADKWTLWVMSVLAEAGEPLRFSRVLEQVEGISQKSLTKTLRQLERDGLVTRKMFAEVPPRVEYAITPIGIEMLDHVEPLWSWVAKSVGRFQEARTKFDER</sequence>
<dbReference type="RefSeq" id="WP_014266582.1">
    <property type="nucleotide sequence ID" value="NC_016631.1"/>
</dbReference>
<keyword evidence="2" id="KW-0238">DNA-binding</keyword>
<evidence type="ECO:0000259" key="4">
    <source>
        <dbReference type="PROSITE" id="PS51118"/>
    </source>
</evidence>
<keyword evidence="3" id="KW-0804">Transcription</keyword>
<dbReference type="PANTHER" id="PTHR33204:SF39">
    <property type="entry name" value="TRANSCRIPTIONAL REGULATORY PROTEIN"/>
    <property type="match status" value="1"/>
</dbReference>
<dbReference type="Gene3D" id="1.10.10.10">
    <property type="entry name" value="Winged helix-like DNA-binding domain superfamily/Winged helix DNA-binding domain"/>
    <property type="match status" value="1"/>
</dbReference>
<proteinExistence type="predicted"/>
<evidence type="ECO:0000256" key="2">
    <source>
        <dbReference type="ARBA" id="ARBA00023125"/>
    </source>
</evidence>
<keyword evidence="6" id="KW-1185">Reference proteome</keyword>
<dbReference type="InterPro" id="IPR036388">
    <property type="entry name" value="WH-like_DNA-bd_sf"/>
</dbReference>
<protein>
    <submittedName>
        <fullName evidence="5">Transcriptional regulator, HxlR family</fullName>
    </submittedName>
</protein>
<gene>
    <name evidence="5" type="ordered locus">AciX8_3410</name>
</gene>
<organism evidence="5 6">
    <name type="scientific">Granulicella mallensis (strain ATCC BAA-1857 / DSM 23137 / MP5ACTX8)</name>
    <dbReference type="NCBI Taxonomy" id="682795"/>
    <lineage>
        <taxon>Bacteria</taxon>
        <taxon>Pseudomonadati</taxon>
        <taxon>Acidobacteriota</taxon>
        <taxon>Terriglobia</taxon>
        <taxon>Terriglobales</taxon>
        <taxon>Acidobacteriaceae</taxon>
        <taxon>Granulicella</taxon>
    </lineage>
</organism>
<keyword evidence="1" id="KW-0805">Transcription regulation</keyword>
<dbReference type="PROSITE" id="PS51118">
    <property type="entry name" value="HTH_HXLR"/>
    <property type="match status" value="1"/>
</dbReference>